<dbReference type="InterPro" id="IPR005545">
    <property type="entry name" value="YCII"/>
</dbReference>
<feature type="domain" description="YCII-related" evidence="2">
    <location>
        <begin position="1"/>
        <end position="81"/>
    </location>
</feature>
<dbReference type="EMBL" id="JACEIP010000002">
    <property type="protein sequence ID" value="MBA4541627.1"/>
    <property type="molecule type" value="Genomic_DNA"/>
</dbReference>
<dbReference type="PANTHER" id="PTHR37828:SF1">
    <property type="entry name" value="YCII-RELATED DOMAIN-CONTAINING PROTEIN"/>
    <property type="match status" value="1"/>
</dbReference>
<dbReference type="PANTHER" id="PTHR37828">
    <property type="entry name" value="GSR2449 PROTEIN"/>
    <property type="match status" value="1"/>
</dbReference>
<evidence type="ECO:0000259" key="2">
    <source>
        <dbReference type="Pfam" id="PF03795"/>
    </source>
</evidence>
<dbReference type="RefSeq" id="WP_033101080.1">
    <property type="nucleotide sequence ID" value="NZ_JACEIP010000002.1"/>
</dbReference>
<dbReference type="SUPFAM" id="SSF54909">
    <property type="entry name" value="Dimeric alpha+beta barrel"/>
    <property type="match status" value="1"/>
</dbReference>
<gene>
    <name evidence="3" type="ORF">H1164_01730</name>
</gene>
<evidence type="ECO:0000256" key="1">
    <source>
        <dbReference type="ARBA" id="ARBA00007689"/>
    </source>
</evidence>
<dbReference type="Proteomes" id="UP000530514">
    <property type="component" value="Unassembled WGS sequence"/>
</dbReference>
<keyword evidence="3" id="KW-0378">Hydrolase</keyword>
<dbReference type="InterPro" id="IPR011008">
    <property type="entry name" value="Dimeric_a/b-barrel"/>
</dbReference>
<proteinExistence type="inferred from homology"/>
<organism evidence="3 4">
    <name type="scientific">Thermoactinomyces daqus</name>
    <dbReference type="NCBI Taxonomy" id="1329516"/>
    <lineage>
        <taxon>Bacteria</taxon>
        <taxon>Bacillati</taxon>
        <taxon>Bacillota</taxon>
        <taxon>Bacilli</taxon>
        <taxon>Bacillales</taxon>
        <taxon>Thermoactinomycetaceae</taxon>
        <taxon>Thermoactinomyces</taxon>
    </lineage>
</organism>
<evidence type="ECO:0000313" key="4">
    <source>
        <dbReference type="Proteomes" id="UP000530514"/>
    </source>
</evidence>
<protein>
    <submittedName>
        <fullName evidence="3">GTP cyclohydrolase</fullName>
    </submittedName>
</protein>
<evidence type="ECO:0000313" key="3">
    <source>
        <dbReference type="EMBL" id="MBA4541627.1"/>
    </source>
</evidence>
<dbReference type="Gene3D" id="3.30.70.1060">
    <property type="entry name" value="Dimeric alpha+beta barrel"/>
    <property type="match status" value="1"/>
</dbReference>
<comment type="caution">
    <text evidence="3">The sequence shown here is derived from an EMBL/GenBank/DDBJ whole genome shotgun (WGS) entry which is preliminary data.</text>
</comment>
<accession>A0A7W1X7U1</accession>
<dbReference type="GO" id="GO:0016787">
    <property type="term" value="F:hydrolase activity"/>
    <property type="evidence" value="ECO:0007669"/>
    <property type="project" value="UniProtKB-KW"/>
</dbReference>
<name>A0A7W1X7U1_9BACL</name>
<dbReference type="OrthoDB" id="9814407at2"/>
<keyword evidence="4" id="KW-1185">Reference proteome</keyword>
<reference evidence="3 4" key="1">
    <citation type="submission" date="2020-07" db="EMBL/GenBank/DDBJ databases">
        <authorList>
            <person name="Feng H."/>
        </authorList>
    </citation>
    <scope>NUCLEOTIDE SEQUENCE [LARGE SCALE GENOMIC DNA]</scope>
    <source>
        <strain evidence="4">s-11</strain>
    </source>
</reference>
<dbReference type="Pfam" id="PF03795">
    <property type="entry name" value="YCII"/>
    <property type="match status" value="1"/>
</dbReference>
<comment type="similarity">
    <text evidence="1">Belongs to the YciI family.</text>
</comment>
<sequence>MFLAILHYLLTAEEVAKHRQAHRDYLDTCYRKKQLIASGPMVPPTGGLILFRVKKREEVEQIIEQDPFFKNGVAEYQVMEFDAVKSDPEFRAMFLDE</sequence>
<dbReference type="AlphaFoldDB" id="A0A7W1X7U1"/>